<organism evidence="3 4">
    <name type="scientific">Frankliniella fusca</name>
    <dbReference type="NCBI Taxonomy" id="407009"/>
    <lineage>
        <taxon>Eukaryota</taxon>
        <taxon>Metazoa</taxon>
        <taxon>Ecdysozoa</taxon>
        <taxon>Arthropoda</taxon>
        <taxon>Hexapoda</taxon>
        <taxon>Insecta</taxon>
        <taxon>Pterygota</taxon>
        <taxon>Neoptera</taxon>
        <taxon>Paraneoptera</taxon>
        <taxon>Thysanoptera</taxon>
        <taxon>Terebrantia</taxon>
        <taxon>Thripoidea</taxon>
        <taxon>Thripidae</taxon>
        <taxon>Frankliniella</taxon>
    </lineage>
</organism>
<comment type="caution">
    <text evidence="3">The sequence shown here is derived from an EMBL/GenBank/DDBJ whole genome shotgun (WGS) entry which is preliminary data.</text>
</comment>
<feature type="compositionally biased region" description="Polar residues" evidence="1">
    <location>
        <begin position="464"/>
        <end position="481"/>
    </location>
</feature>
<evidence type="ECO:0000313" key="3">
    <source>
        <dbReference type="EMBL" id="KAK3916240.1"/>
    </source>
</evidence>
<reference evidence="3" key="2">
    <citation type="journal article" date="2023" name="BMC Genomics">
        <title>Pest status, molecular evolution, and epigenetic factors derived from the genome assembly of Frankliniella fusca, a thysanopteran phytovirus vector.</title>
        <authorList>
            <person name="Catto M.A."/>
            <person name="Labadie P.E."/>
            <person name="Jacobson A.L."/>
            <person name="Kennedy G.G."/>
            <person name="Srinivasan R."/>
            <person name="Hunt B.G."/>
        </authorList>
    </citation>
    <scope>NUCLEOTIDE SEQUENCE</scope>
    <source>
        <strain evidence="3">PL_HMW_Pooled</strain>
    </source>
</reference>
<keyword evidence="2" id="KW-0472">Membrane</keyword>
<evidence type="ECO:0000256" key="1">
    <source>
        <dbReference type="SAM" id="MobiDB-lite"/>
    </source>
</evidence>
<dbReference type="InterPro" id="IPR042352">
    <property type="entry name" value="EFCAB14"/>
</dbReference>
<dbReference type="Proteomes" id="UP001219518">
    <property type="component" value="Unassembled WGS sequence"/>
</dbReference>
<sequence length="481" mass="50777">MECGGVPLRVPLRSGAGAAGAGAGAMSAGSMAAAGTFAASSVGSGSGSGVKKMRKRRELDALAKRCPTTANGGVHKRCSGSGGGLSSHDQLLSESSGDDSACGGAGAPLSLCKPGYSAYSLGGGGGYTPGFAVKRRRPGRGPYPYPHLLRQRPCARVVRACIGLLVLACVIATLTVMWLFIDVREQVFSLRTEIEQVVAGSQAVPDDLQKIHSLSRELQQNQTQLTLRVNTITAQISNLSQQLVVVETGLRVCSEKLQSSSEPSNVKELMTNVALWGSQIKDLDNTVRSLKQQQANLDSMMQTLGKNLTIVEGSVSQLSNASLRPPPIEPNVAHTLENLRQVIAQTSANISEANSTLTKQLQWLQDDQVKDHKAIELLQDLGQNFTARIQTLEGECAKADALNLLNITMLRVKDQVNADSQRLKTVEALVSSLQPAIPETQSNIQVKPSADSGSLMVEEAKQGLPSSMTDSVVSGITTPGG</sequence>
<reference evidence="3" key="1">
    <citation type="submission" date="2021-07" db="EMBL/GenBank/DDBJ databases">
        <authorList>
            <person name="Catto M.A."/>
            <person name="Jacobson A."/>
            <person name="Kennedy G."/>
            <person name="Labadie P."/>
            <person name="Hunt B.G."/>
            <person name="Srinivasan R."/>
        </authorList>
    </citation>
    <scope>NUCLEOTIDE SEQUENCE</scope>
    <source>
        <strain evidence="3">PL_HMW_Pooled</strain>
        <tissue evidence="3">Head</tissue>
    </source>
</reference>
<evidence type="ECO:0000256" key="2">
    <source>
        <dbReference type="SAM" id="Phobius"/>
    </source>
</evidence>
<feature type="transmembrane region" description="Helical" evidence="2">
    <location>
        <begin position="157"/>
        <end position="181"/>
    </location>
</feature>
<evidence type="ECO:0000313" key="4">
    <source>
        <dbReference type="Proteomes" id="UP001219518"/>
    </source>
</evidence>
<accession>A0AAE1H7P2</accession>
<feature type="region of interest" description="Disordered" evidence="1">
    <location>
        <begin position="461"/>
        <end position="481"/>
    </location>
</feature>
<dbReference type="AlphaFoldDB" id="A0AAE1H7P2"/>
<dbReference type="Gene3D" id="1.10.287.1490">
    <property type="match status" value="1"/>
</dbReference>
<dbReference type="PANTHER" id="PTHR15717">
    <property type="entry name" value="PROTEIN KIAA0494"/>
    <property type="match status" value="1"/>
</dbReference>
<keyword evidence="2" id="KW-1133">Transmembrane helix</keyword>
<protein>
    <submittedName>
        <fullName evidence="3">EF-hand calcium-binding domain-containing protein 14</fullName>
    </submittedName>
</protein>
<keyword evidence="4" id="KW-1185">Reference proteome</keyword>
<name>A0AAE1H7P2_9NEOP</name>
<dbReference type="EMBL" id="JAHWGI010000505">
    <property type="protein sequence ID" value="KAK3916240.1"/>
    <property type="molecule type" value="Genomic_DNA"/>
</dbReference>
<proteinExistence type="predicted"/>
<gene>
    <name evidence="3" type="ORF">KUF71_006108</name>
</gene>
<dbReference type="PANTHER" id="PTHR15717:SF2">
    <property type="entry name" value="EF-HAND CALCIUM-BINDING DOMAIN-CONTAINING PROTEIN 14"/>
    <property type="match status" value="1"/>
</dbReference>
<keyword evidence="2" id="KW-0812">Transmembrane</keyword>